<comment type="caution">
    <text evidence="1">The sequence shown here is derived from an EMBL/GenBank/DDBJ whole genome shotgun (WGS) entry which is preliminary data.</text>
</comment>
<accession>X0XNV6</accession>
<dbReference type="InterPro" id="IPR015424">
    <property type="entry name" value="PyrdxlP-dep_Trfase"/>
</dbReference>
<dbReference type="Gene3D" id="3.90.1150.10">
    <property type="entry name" value="Aspartate Aminotransferase, domain 1"/>
    <property type="match status" value="1"/>
</dbReference>
<protein>
    <submittedName>
        <fullName evidence="1">Uncharacterized protein</fullName>
    </submittedName>
</protein>
<sequence length="33" mass="3801">AFGPTGQGHLRLSFCVSQEEIHKAFDRMEAYFK</sequence>
<name>X0XNV6_9ZZZZ</name>
<dbReference type="InterPro" id="IPR015422">
    <property type="entry name" value="PyrdxlP-dep_Trfase_small"/>
</dbReference>
<evidence type="ECO:0000313" key="1">
    <source>
        <dbReference type="EMBL" id="GAG36987.1"/>
    </source>
</evidence>
<proteinExistence type="predicted"/>
<organism evidence="1">
    <name type="scientific">marine sediment metagenome</name>
    <dbReference type="NCBI Taxonomy" id="412755"/>
    <lineage>
        <taxon>unclassified sequences</taxon>
        <taxon>metagenomes</taxon>
        <taxon>ecological metagenomes</taxon>
    </lineage>
</organism>
<gene>
    <name evidence="1" type="ORF">S01H1_70875</name>
</gene>
<dbReference type="AlphaFoldDB" id="X0XNV6"/>
<reference evidence="1" key="1">
    <citation type="journal article" date="2014" name="Front. Microbiol.">
        <title>High frequency of phylogenetically diverse reductive dehalogenase-homologous genes in deep subseafloor sedimentary metagenomes.</title>
        <authorList>
            <person name="Kawai M."/>
            <person name="Futagami T."/>
            <person name="Toyoda A."/>
            <person name="Takaki Y."/>
            <person name="Nishi S."/>
            <person name="Hori S."/>
            <person name="Arai W."/>
            <person name="Tsubouchi T."/>
            <person name="Morono Y."/>
            <person name="Uchiyama I."/>
            <person name="Ito T."/>
            <person name="Fujiyama A."/>
            <person name="Inagaki F."/>
            <person name="Takami H."/>
        </authorList>
    </citation>
    <scope>NUCLEOTIDE SEQUENCE</scope>
    <source>
        <strain evidence="1">Expedition CK06-06</strain>
    </source>
</reference>
<feature type="non-terminal residue" evidence="1">
    <location>
        <position position="1"/>
    </location>
</feature>
<dbReference type="EMBL" id="BARS01047157">
    <property type="protein sequence ID" value="GAG36987.1"/>
    <property type="molecule type" value="Genomic_DNA"/>
</dbReference>
<dbReference type="SUPFAM" id="SSF53383">
    <property type="entry name" value="PLP-dependent transferases"/>
    <property type="match status" value="1"/>
</dbReference>